<dbReference type="Proteomes" id="UP001497516">
    <property type="component" value="Chromosome 5"/>
</dbReference>
<reference evidence="1 2" key="1">
    <citation type="submission" date="2024-04" db="EMBL/GenBank/DDBJ databases">
        <authorList>
            <person name="Fracassetti M."/>
        </authorList>
    </citation>
    <scope>NUCLEOTIDE SEQUENCE [LARGE SCALE GENOMIC DNA]</scope>
</reference>
<evidence type="ECO:0000313" key="1">
    <source>
        <dbReference type="EMBL" id="CAL1390606.1"/>
    </source>
</evidence>
<dbReference type="PANTHER" id="PTHR33148">
    <property type="entry name" value="PLASTID MOVEMENT IMPAIRED PROTEIN-RELATED"/>
    <property type="match status" value="1"/>
</dbReference>
<evidence type="ECO:0008006" key="3">
    <source>
        <dbReference type="Google" id="ProtNLM"/>
    </source>
</evidence>
<keyword evidence="2" id="KW-1185">Reference proteome</keyword>
<dbReference type="Pfam" id="PF14009">
    <property type="entry name" value="PADRE"/>
    <property type="match status" value="1"/>
</dbReference>
<dbReference type="PANTHER" id="PTHR33148:SF6">
    <property type="entry name" value="DUF4228 DOMAIN-CONTAINING PROTEIN"/>
    <property type="match status" value="1"/>
</dbReference>
<name>A0AAV2EX38_9ROSI</name>
<evidence type="ECO:0000313" key="2">
    <source>
        <dbReference type="Proteomes" id="UP001497516"/>
    </source>
</evidence>
<sequence length="228" mass="24730">MGNSIGGRGKKAAKVMKVTGETFKLKTPATANDAVRDYPGHVLLDSEAVKNFGIRARPLQPGQDLKPNKIYFLVELPKLPESSNPQQQQQRGARRVRSGIHVSAKDRLDFLMLSKRSVSDLTGNRTSAAEAEVGPSGSMRVKVRLPRAQVERLVAESSGGAEVAEKIIDLYMGNSGAGIGGGSRGNSQRHVHWRPELVSIEESLKMHEKKKEVSFVAADQGESRAGHL</sequence>
<gene>
    <name evidence="1" type="ORF">LTRI10_LOCUS31380</name>
</gene>
<protein>
    <recommendedName>
        <fullName evidence="3">Plastid movement impaired 2</fullName>
    </recommendedName>
</protein>
<dbReference type="AlphaFoldDB" id="A0AAV2EX38"/>
<dbReference type="InterPro" id="IPR025322">
    <property type="entry name" value="PADRE_dom"/>
</dbReference>
<organism evidence="1 2">
    <name type="scientific">Linum trigynum</name>
    <dbReference type="NCBI Taxonomy" id="586398"/>
    <lineage>
        <taxon>Eukaryota</taxon>
        <taxon>Viridiplantae</taxon>
        <taxon>Streptophyta</taxon>
        <taxon>Embryophyta</taxon>
        <taxon>Tracheophyta</taxon>
        <taxon>Spermatophyta</taxon>
        <taxon>Magnoliopsida</taxon>
        <taxon>eudicotyledons</taxon>
        <taxon>Gunneridae</taxon>
        <taxon>Pentapetalae</taxon>
        <taxon>rosids</taxon>
        <taxon>fabids</taxon>
        <taxon>Malpighiales</taxon>
        <taxon>Linaceae</taxon>
        <taxon>Linum</taxon>
    </lineage>
</organism>
<dbReference type="EMBL" id="OZ034818">
    <property type="protein sequence ID" value="CAL1390606.1"/>
    <property type="molecule type" value="Genomic_DNA"/>
</dbReference>
<proteinExistence type="predicted"/>
<accession>A0AAV2EX38</accession>